<dbReference type="GO" id="GO:0006893">
    <property type="term" value="P:Golgi to plasma membrane transport"/>
    <property type="evidence" value="ECO:0007669"/>
    <property type="project" value="TreeGrafter"/>
</dbReference>
<evidence type="ECO:0000256" key="1">
    <source>
        <dbReference type="SAM" id="MobiDB-lite"/>
    </source>
</evidence>
<dbReference type="EnsemblPlants" id="OMERI06G17660.1">
    <property type="protein sequence ID" value="OMERI06G17660.1"/>
    <property type="gene ID" value="OMERI06G17660"/>
</dbReference>
<dbReference type="Gramene" id="OMERI06G17660.1">
    <property type="protein sequence ID" value="OMERI06G17660.1"/>
    <property type="gene ID" value="OMERI06G17660"/>
</dbReference>
<protein>
    <recommendedName>
        <fullName evidence="2">Exocyst complex component EXOC6/Sec15 N-terminal domain-containing protein</fullName>
    </recommendedName>
</protein>
<evidence type="ECO:0000313" key="4">
    <source>
        <dbReference type="Proteomes" id="UP000008021"/>
    </source>
</evidence>
<proteinExistence type="predicted"/>
<dbReference type="InterPro" id="IPR048359">
    <property type="entry name" value="EXOC6_Sec15_N"/>
</dbReference>
<dbReference type="PANTHER" id="PTHR12702">
    <property type="entry name" value="SEC15"/>
    <property type="match status" value="1"/>
</dbReference>
<dbReference type="InterPro" id="IPR007225">
    <property type="entry name" value="EXOC6/Sec15"/>
</dbReference>
<reference evidence="3" key="2">
    <citation type="submission" date="2018-05" db="EMBL/GenBank/DDBJ databases">
        <title>OmerRS3 (Oryza meridionalis Reference Sequence Version 3).</title>
        <authorList>
            <person name="Zhang J."/>
            <person name="Kudrna D."/>
            <person name="Lee S."/>
            <person name="Talag J."/>
            <person name="Welchert J."/>
            <person name="Wing R.A."/>
        </authorList>
    </citation>
    <scope>NUCLEOTIDE SEQUENCE [LARGE SCALE GENOMIC DNA]</scope>
    <source>
        <strain evidence="3">cv. OR44</strain>
    </source>
</reference>
<dbReference type="GO" id="GO:0016020">
    <property type="term" value="C:membrane"/>
    <property type="evidence" value="ECO:0007669"/>
    <property type="project" value="TreeGrafter"/>
</dbReference>
<feature type="compositionally biased region" description="Polar residues" evidence="1">
    <location>
        <begin position="139"/>
        <end position="155"/>
    </location>
</feature>
<dbReference type="GO" id="GO:0006886">
    <property type="term" value="P:intracellular protein transport"/>
    <property type="evidence" value="ECO:0007669"/>
    <property type="project" value="InterPro"/>
</dbReference>
<keyword evidence="4" id="KW-1185">Reference proteome</keyword>
<sequence>MAERRRREDAVPGELGECEREEGRDGVLGVIRGRAYLIPTTPYSMKSESEKAICHWKFLKLEPCHFNHYFRPPLSCHLRSHPHPNHHGGLPGEGGIDGKLGEEVRVSWIDDGEGGVNSELGEEALLTPPCCWRNMPCPASSSTSNDQSEQIQPNQKAAGRREHDKELDGDDQISMRRKKPGDVPTSAAASKADLAQLSIVIAAGEDLGPFVRRAFTCRCPEPLLASLRAAARDWETEIEELCRAHFHDFICAIDNLRSLLADTDALKGSLSASYVLLLSFAAPPLASLESFLGVCGLAGNLSSALASSRRCVRLLALANRANAHLQGGNHNLYVTMCAVPLTATSPPALSHCPSPPSATWCSASSPSSTPSAERVLGSRRATVLLQSRRMEEKMGRWD</sequence>
<dbReference type="eggNOG" id="KOG2176">
    <property type="taxonomic scope" value="Eukaryota"/>
</dbReference>
<dbReference type="HOGENOM" id="CLU_693327_0_0_1"/>
<evidence type="ECO:0000259" key="2">
    <source>
        <dbReference type="Pfam" id="PF20651"/>
    </source>
</evidence>
<dbReference type="GO" id="GO:0000145">
    <property type="term" value="C:exocyst"/>
    <property type="evidence" value="ECO:0007669"/>
    <property type="project" value="TreeGrafter"/>
</dbReference>
<organism evidence="3">
    <name type="scientific">Oryza meridionalis</name>
    <dbReference type="NCBI Taxonomy" id="40149"/>
    <lineage>
        <taxon>Eukaryota</taxon>
        <taxon>Viridiplantae</taxon>
        <taxon>Streptophyta</taxon>
        <taxon>Embryophyta</taxon>
        <taxon>Tracheophyta</taxon>
        <taxon>Spermatophyta</taxon>
        <taxon>Magnoliopsida</taxon>
        <taxon>Liliopsida</taxon>
        <taxon>Poales</taxon>
        <taxon>Poaceae</taxon>
        <taxon>BOP clade</taxon>
        <taxon>Oryzoideae</taxon>
        <taxon>Oryzeae</taxon>
        <taxon>Oryzinae</taxon>
        <taxon>Oryza</taxon>
    </lineage>
</organism>
<reference evidence="3" key="1">
    <citation type="submission" date="2015-04" db="UniProtKB">
        <authorList>
            <consortium name="EnsemblPlants"/>
        </authorList>
    </citation>
    <scope>IDENTIFICATION</scope>
</reference>
<dbReference type="Proteomes" id="UP000008021">
    <property type="component" value="Chromosome 6"/>
</dbReference>
<accession>A0A0E0E2E8</accession>
<evidence type="ECO:0000313" key="3">
    <source>
        <dbReference type="EnsemblPlants" id="OMERI06G17660.1"/>
    </source>
</evidence>
<dbReference type="Pfam" id="PF20651">
    <property type="entry name" value="EXOC6_Sec15_N"/>
    <property type="match status" value="1"/>
</dbReference>
<name>A0A0E0E2E8_9ORYZ</name>
<dbReference type="GO" id="GO:0090522">
    <property type="term" value="P:vesicle tethering involved in exocytosis"/>
    <property type="evidence" value="ECO:0007669"/>
    <property type="project" value="InterPro"/>
</dbReference>
<dbReference type="PANTHER" id="PTHR12702:SF1">
    <property type="entry name" value="EXOCYST COMPLEX COMPONENT SEC15B"/>
    <property type="match status" value="1"/>
</dbReference>
<dbReference type="STRING" id="40149.A0A0E0E2E8"/>
<dbReference type="AlphaFoldDB" id="A0A0E0E2E8"/>
<feature type="domain" description="Exocyst complex component EXOC6/Sec15 N-terminal" evidence="2">
    <location>
        <begin position="227"/>
        <end position="329"/>
    </location>
</feature>
<feature type="region of interest" description="Disordered" evidence="1">
    <location>
        <begin position="138"/>
        <end position="187"/>
    </location>
</feature>